<evidence type="ECO:0000313" key="3">
    <source>
        <dbReference type="EMBL" id="MBB3970497.1"/>
    </source>
</evidence>
<feature type="domain" description="Cupin type-2" evidence="2">
    <location>
        <begin position="61"/>
        <end position="119"/>
    </location>
</feature>
<dbReference type="SUPFAM" id="SSF51182">
    <property type="entry name" value="RmlC-like cupins"/>
    <property type="match status" value="1"/>
</dbReference>
<feature type="signal peptide" evidence="1">
    <location>
        <begin position="1"/>
        <end position="21"/>
    </location>
</feature>
<proteinExistence type="predicted"/>
<dbReference type="InterPro" id="IPR013096">
    <property type="entry name" value="Cupin_2"/>
</dbReference>
<reference evidence="4 5" key="1">
    <citation type="journal article" date="2016" name="Int. J. Syst. Evol. Microbiol.">
        <title>Proposal of Mucilaginibacter phyllosphaerae sp. nov. isolated from the phyllosphere of Galium album.</title>
        <authorList>
            <person name="Aydogan E.L."/>
            <person name="Busse H.J."/>
            <person name="Moser G."/>
            <person name="Muller C."/>
            <person name="Kampfer P."/>
            <person name="Glaeser S.P."/>
        </authorList>
    </citation>
    <scope>NUCLEOTIDE SEQUENCE [LARGE SCALE GENOMIC DNA]</scope>
    <source>
        <strain evidence="4 5">PP-F2FG21</strain>
    </source>
</reference>
<dbReference type="CDD" id="cd02233">
    <property type="entry name" value="cupin_HNL-like"/>
    <property type="match status" value="1"/>
</dbReference>
<sequence length="153" mass="16739">MKKVFFLMILFAVIISASVFAQTSAIFDRGELSKTNNHTGNVWLTELNKADSVIDCNIATATFAPGAKLDWHIHPAGQILMITEGTGYYQEKGKAIQIVNKGDVIKCIPGVPHWHGASPKATFTYIAVSTNGAKNKTVWLQRVTNAEYNSANK</sequence>
<dbReference type="InterPro" id="IPR014710">
    <property type="entry name" value="RmlC-like_jellyroll"/>
</dbReference>
<dbReference type="Gene3D" id="2.60.120.10">
    <property type="entry name" value="Jelly Rolls"/>
    <property type="match status" value="1"/>
</dbReference>
<accession>A0A4Y8A9M4</accession>
<dbReference type="OrthoDB" id="9802489at2"/>
<dbReference type="Proteomes" id="UP000583101">
    <property type="component" value="Unassembled WGS sequence"/>
</dbReference>
<organism evidence="4 5">
    <name type="scientific">Mucilaginibacter phyllosphaerae</name>
    <dbReference type="NCBI Taxonomy" id="1812349"/>
    <lineage>
        <taxon>Bacteria</taxon>
        <taxon>Pseudomonadati</taxon>
        <taxon>Bacteroidota</taxon>
        <taxon>Sphingobacteriia</taxon>
        <taxon>Sphingobacteriales</taxon>
        <taxon>Sphingobacteriaceae</taxon>
        <taxon>Mucilaginibacter</taxon>
    </lineage>
</organism>
<protein>
    <submittedName>
        <fullName evidence="4">Cupin domain-containing protein</fullName>
    </submittedName>
    <submittedName>
        <fullName evidence="3">Quercetin dioxygenase-like cupin family protein</fullName>
    </submittedName>
</protein>
<dbReference type="AlphaFoldDB" id="A0A4Y8A9M4"/>
<keyword evidence="1" id="KW-0732">Signal</keyword>
<reference evidence="4" key="2">
    <citation type="submission" date="2019-03" db="EMBL/GenBank/DDBJ databases">
        <authorList>
            <person name="Yan Y.-Q."/>
            <person name="Du Z.-J."/>
        </authorList>
    </citation>
    <scope>NUCLEOTIDE SEQUENCE</scope>
    <source>
        <strain evidence="4">PP-F2FG21</strain>
    </source>
</reference>
<dbReference type="PANTHER" id="PTHR43698:SF1">
    <property type="entry name" value="BLL4564 PROTEIN"/>
    <property type="match status" value="1"/>
</dbReference>
<dbReference type="EMBL" id="SNQG01000006">
    <property type="protein sequence ID" value="TEW64513.1"/>
    <property type="molecule type" value="Genomic_DNA"/>
</dbReference>
<evidence type="ECO:0000313" key="4">
    <source>
        <dbReference type="EMBL" id="TEW64513.1"/>
    </source>
</evidence>
<evidence type="ECO:0000313" key="5">
    <source>
        <dbReference type="Proteomes" id="UP000297248"/>
    </source>
</evidence>
<dbReference type="PANTHER" id="PTHR43698">
    <property type="entry name" value="RIBD C-TERMINAL DOMAIN CONTAINING PROTEIN"/>
    <property type="match status" value="1"/>
</dbReference>
<dbReference type="Proteomes" id="UP000297248">
    <property type="component" value="Unassembled WGS sequence"/>
</dbReference>
<dbReference type="EMBL" id="JACIEG010000006">
    <property type="protein sequence ID" value="MBB3970497.1"/>
    <property type="molecule type" value="Genomic_DNA"/>
</dbReference>
<evidence type="ECO:0000259" key="2">
    <source>
        <dbReference type="Pfam" id="PF07883"/>
    </source>
</evidence>
<evidence type="ECO:0000313" key="6">
    <source>
        <dbReference type="Proteomes" id="UP000583101"/>
    </source>
</evidence>
<dbReference type="Pfam" id="PF07883">
    <property type="entry name" value="Cupin_2"/>
    <property type="match status" value="1"/>
</dbReference>
<evidence type="ECO:0000256" key="1">
    <source>
        <dbReference type="SAM" id="SignalP"/>
    </source>
</evidence>
<keyword evidence="6" id="KW-1185">Reference proteome</keyword>
<reference evidence="3 6" key="3">
    <citation type="submission" date="2020-08" db="EMBL/GenBank/DDBJ databases">
        <title>Genomic Encyclopedia of Type Strains, Phase IV (KMG-IV): sequencing the most valuable type-strain genomes for metagenomic binning, comparative biology and taxonomic classification.</title>
        <authorList>
            <person name="Goeker M."/>
        </authorList>
    </citation>
    <scope>NUCLEOTIDE SEQUENCE [LARGE SCALE GENOMIC DNA]</scope>
    <source>
        <strain evidence="3 6">DSM 100995</strain>
    </source>
</reference>
<dbReference type="InterPro" id="IPR011051">
    <property type="entry name" value="RmlC_Cupin_sf"/>
</dbReference>
<comment type="caution">
    <text evidence="4">The sequence shown here is derived from an EMBL/GenBank/DDBJ whole genome shotgun (WGS) entry which is preliminary data.</text>
</comment>
<dbReference type="InterPro" id="IPR047263">
    <property type="entry name" value="HNL-like_cupin"/>
</dbReference>
<feature type="chain" id="PRO_5044616350" evidence="1">
    <location>
        <begin position="22"/>
        <end position="153"/>
    </location>
</feature>
<gene>
    <name evidence="4" type="ORF">E2R65_15935</name>
    <name evidence="3" type="ORF">GGR35_003120</name>
</gene>
<dbReference type="RefSeq" id="WP_134337487.1">
    <property type="nucleotide sequence ID" value="NZ_BMCZ01000006.1"/>
</dbReference>
<name>A0A4Y8A9M4_9SPHI</name>